<sequence>IPTDNTDAYDLVTHSSPPQLSIQKLGTPGYNTMQPVNTSNVTAHAGHRGIRDQRRGFGGEGEHQDKEEGRHGGSDRVDNEAAQVDEGRRRQRGDNDDEGEGNSTVHRLNDNGEDEGNSARLGGGGVDYNNETEPNNIPRKPAASDSTDDRNGGGTATTMETTTMATYLACNKDGVTKDSEDSENGDTKGGEDNEPEVDETGENKSKEDRPRLSSKSFKQKGKPHKPPVKSQPSRPKQPARKEHHATSICDRGICGRPVLDSIDNMDLSDSVTAAPKCEKAKKYKNEDLPGLPHTMKWWKAFLVPQFQDYTVTLDNPWEIADTITYAQKLWDANFPKIKHTVCYKNDPVFYLVGVYASSLILS</sequence>
<dbReference type="InParanoid" id="A0A0D0CZ28"/>
<feature type="region of interest" description="Disordered" evidence="1">
    <location>
        <begin position="1"/>
        <end position="160"/>
    </location>
</feature>
<proteinExistence type="predicted"/>
<keyword evidence="3" id="KW-1185">Reference proteome</keyword>
<feature type="region of interest" description="Disordered" evidence="1">
    <location>
        <begin position="173"/>
        <end position="247"/>
    </location>
</feature>
<accession>A0A0D0CZ28</accession>
<organism evidence="2 3">
    <name type="scientific">Paxillus rubicundulus Ve08.2h10</name>
    <dbReference type="NCBI Taxonomy" id="930991"/>
    <lineage>
        <taxon>Eukaryota</taxon>
        <taxon>Fungi</taxon>
        <taxon>Dikarya</taxon>
        <taxon>Basidiomycota</taxon>
        <taxon>Agaricomycotina</taxon>
        <taxon>Agaricomycetes</taxon>
        <taxon>Agaricomycetidae</taxon>
        <taxon>Boletales</taxon>
        <taxon>Paxilineae</taxon>
        <taxon>Paxillaceae</taxon>
        <taxon>Paxillus</taxon>
    </lineage>
</organism>
<feature type="compositionally biased region" description="Polar residues" evidence="1">
    <location>
        <begin position="13"/>
        <end position="42"/>
    </location>
</feature>
<dbReference type="Proteomes" id="UP000054538">
    <property type="component" value="Unassembled WGS sequence"/>
</dbReference>
<feature type="compositionally biased region" description="Basic and acidic residues" evidence="1">
    <location>
        <begin position="174"/>
        <end position="191"/>
    </location>
</feature>
<reference evidence="3" key="2">
    <citation type="submission" date="2015-01" db="EMBL/GenBank/DDBJ databases">
        <title>Evolutionary Origins and Diversification of the Mycorrhizal Mutualists.</title>
        <authorList>
            <consortium name="DOE Joint Genome Institute"/>
            <consortium name="Mycorrhizal Genomics Consortium"/>
            <person name="Kohler A."/>
            <person name="Kuo A."/>
            <person name="Nagy L.G."/>
            <person name="Floudas D."/>
            <person name="Copeland A."/>
            <person name="Barry K.W."/>
            <person name="Cichocki N."/>
            <person name="Veneault-Fourrey C."/>
            <person name="LaButti K."/>
            <person name="Lindquist E.A."/>
            <person name="Lipzen A."/>
            <person name="Lundell T."/>
            <person name="Morin E."/>
            <person name="Murat C."/>
            <person name="Riley R."/>
            <person name="Ohm R."/>
            <person name="Sun H."/>
            <person name="Tunlid A."/>
            <person name="Henrissat B."/>
            <person name="Grigoriev I.V."/>
            <person name="Hibbett D.S."/>
            <person name="Martin F."/>
        </authorList>
    </citation>
    <scope>NUCLEOTIDE SEQUENCE [LARGE SCALE GENOMIC DNA]</scope>
    <source>
        <strain evidence="3">Ve08.2h10</strain>
    </source>
</reference>
<reference evidence="2 3" key="1">
    <citation type="submission" date="2014-04" db="EMBL/GenBank/DDBJ databases">
        <authorList>
            <consortium name="DOE Joint Genome Institute"/>
            <person name="Kuo A."/>
            <person name="Kohler A."/>
            <person name="Jargeat P."/>
            <person name="Nagy L.G."/>
            <person name="Floudas D."/>
            <person name="Copeland A."/>
            <person name="Barry K.W."/>
            <person name="Cichocki N."/>
            <person name="Veneault-Fourrey C."/>
            <person name="LaButti K."/>
            <person name="Lindquist E.A."/>
            <person name="Lipzen A."/>
            <person name="Lundell T."/>
            <person name="Morin E."/>
            <person name="Murat C."/>
            <person name="Sun H."/>
            <person name="Tunlid A."/>
            <person name="Henrissat B."/>
            <person name="Grigoriev I.V."/>
            <person name="Hibbett D.S."/>
            <person name="Martin F."/>
            <person name="Nordberg H.P."/>
            <person name="Cantor M.N."/>
            <person name="Hua S.X."/>
        </authorList>
    </citation>
    <scope>NUCLEOTIDE SEQUENCE [LARGE SCALE GENOMIC DNA]</scope>
    <source>
        <strain evidence="2 3">Ve08.2h10</strain>
    </source>
</reference>
<dbReference type="AlphaFoldDB" id="A0A0D0CZ28"/>
<gene>
    <name evidence="2" type="ORF">PAXRUDRAFT_29292</name>
</gene>
<feature type="compositionally biased region" description="Basic and acidic residues" evidence="1">
    <location>
        <begin position="201"/>
        <end position="211"/>
    </location>
</feature>
<feature type="compositionally biased region" description="Basic and acidic residues" evidence="1">
    <location>
        <begin position="49"/>
        <end position="94"/>
    </location>
</feature>
<feature type="compositionally biased region" description="Basic residues" evidence="1">
    <location>
        <begin position="217"/>
        <end position="227"/>
    </location>
</feature>
<dbReference type="EMBL" id="KN830489">
    <property type="protein sequence ID" value="KIK72749.1"/>
    <property type="molecule type" value="Genomic_DNA"/>
</dbReference>
<dbReference type="HOGENOM" id="CLU_766304_0_0_1"/>
<evidence type="ECO:0000256" key="1">
    <source>
        <dbReference type="SAM" id="MobiDB-lite"/>
    </source>
</evidence>
<evidence type="ECO:0000313" key="2">
    <source>
        <dbReference type="EMBL" id="KIK72749.1"/>
    </source>
</evidence>
<protein>
    <submittedName>
        <fullName evidence="2">Uncharacterized protein</fullName>
    </submittedName>
</protein>
<feature type="non-terminal residue" evidence="2">
    <location>
        <position position="1"/>
    </location>
</feature>
<name>A0A0D0CZ28_9AGAM</name>
<evidence type="ECO:0000313" key="3">
    <source>
        <dbReference type="Proteomes" id="UP000054538"/>
    </source>
</evidence>